<feature type="compositionally biased region" description="Low complexity" evidence="1">
    <location>
        <begin position="225"/>
        <end position="247"/>
    </location>
</feature>
<proteinExistence type="predicted"/>
<evidence type="ECO:0000256" key="1">
    <source>
        <dbReference type="SAM" id="MobiDB-lite"/>
    </source>
</evidence>
<protein>
    <submittedName>
        <fullName evidence="3">Transcription initiation factor TFIID subunit 4-like</fullName>
    </submittedName>
</protein>
<organism evidence="2 3">
    <name type="scientific">Equus przewalskii</name>
    <name type="common">Przewalski's horse</name>
    <name type="synonym">Equus caballus przewalskii</name>
    <dbReference type="NCBI Taxonomy" id="9798"/>
    <lineage>
        <taxon>Eukaryota</taxon>
        <taxon>Metazoa</taxon>
        <taxon>Chordata</taxon>
        <taxon>Craniata</taxon>
        <taxon>Vertebrata</taxon>
        <taxon>Euteleostomi</taxon>
        <taxon>Mammalia</taxon>
        <taxon>Eutheria</taxon>
        <taxon>Laurasiatheria</taxon>
        <taxon>Perissodactyla</taxon>
        <taxon>Equidae</taxon>
        <taxon>Equus</taxon>
    </lineage>
</organism>
<feature type="region of interest" description="Disordered" evidence="1">
    <location>
        <begin position="70"/>
        <end position="286"/>
    </location>
</feature>
<dbReference type="GeneID" id="139074967"/>
<feature type="compositionally biased region" description="Low complexity" evidence="1">
    <location>
        <begin position="350"/>
        <end position="378"/>
    </location>
</feature>
<accession>A0ABM4KA04</accession>
<evidence type="ECO:0000313" key="3">
    <source>
        <dbReference type="RefSeq" id="XP_070425028.1"/>
    </source>
</evidence>
<feature type="compositionally biased region" description="Basic and acidic residues" evidence="1">
    <location>
        <begin position="264"/>
        <end position="278"/>
    </location>
</feature>
<feature type="region of interest" description="Disordered" evidence="1">
    <location>
        <begin position="299"/>
        <end position="418"/>
    </location>
</feature>
<feature type="compositionally biased region" description="Low complexity" evidence="1">
    <location>
        <begin position="182"/>
        <end position="203"/>
    </location>
</feature>
<feature type="compositionally biased region" description="Basic residues" evidence="1">
    <location>
        <begin position="210"/>
        <end position="224"/>
    </location>
</feature>
<keyword evidence="2" id="KW-1185">Reference proteome</keyword>
<dbReference type="Proteomes" id="UP001652662">
    <property type="component" value="Chromosome 12"/>
</dbReference>
<feature type="compositionally biased region" description="Low complexity" evidence="1">
    <location>
        <begin position="152"/>
        <end position="172"/>
    </location>
</feature>
<name>A0ABM4KA04_EQUPR</name>
<evidence type="ECO:0000313" key="2">
    <source>
        <dbReference type="Proteomes" id="UP001652662"/>
    </source>
</evidence>
<sequence>MRRAWRSGAESLGMFATTVPARVRLHSRELLICTLMFPDGGCGSRCCGSSEEATSRSAAPPGVGGRFCASGGANETHAAPPRAGRGRLRAPVPPGAQRIPARRPAGATAQAWPLRVGRGGARRRPVQQPLGPAGVPSGFGPTPRSSVLLPEAGARGAQGRRPAGSSSGGADAQRLREGTWPGSGPRSPGRSRGLQLAAAGGRAEVLVQRPGRRAHLGRARRRRPCSPAAGAGRPPRPACPSRASPSSLGKARERRPPLSGPGAAEDRGARPRGGEKRGSASAGPAVIAGCSANLRALTRGAAPRRSDICPPGRGAPRARPCGRSAPGTPAAPAGDLAGRSARPPRPPPTQSSRPRALVSPGPRPRAAARAPGPARGAAPSPPGRPTEPRRGLRRAVTATTPGRRALVGMGRRVRPLSA</sequence>
<feature type="compositionally biased region" description="Low complexity" evidence="1">
    <location>
        <begin position="309"/>
        <end position="327"/>
    </location>
</feature>
<gene>
    <name evidence="3" type="primary">LOC139074967</name>
</gene>
<reference evidence="3" key="1">
    <citation type="submission" date="2025-08" db="UniProtKB">
        <authorList>
            <consortium name="RefSeq"/>
        </authorList>
    </citation>
    <scope>IDENTIFICATION</scope>
    <source>
        <tissue evidence="3">Blood</tissue>
    </source>
</reference>
<dbReference type="RefSeq" id="XP_070425028.1">
    <property type="nucleotide sequence ID" value="XM_070568927.1"/>
</dbReference>